<dbReference type="InterPro" id="IPR011333">
    <property type="entry name" value="SKP1/BTB/POZ_sf"/>
</dbReference>
<evidence type="ECO:0000313" key="2">
    <source>
        <dbReference type="EMBL" id="KAG1806747.1"/>
    </source>
</evidence>
<feature type="compositionally biased region" description="Low complexity" evidence="1">
    <location>
        <begin position="209"/>
        <end position="224"/>
    </location>
</feature>
<feature type="region of interest" description="Disordered" evidence="1">
    <location>
        <begin position="166"/>
        <end position="248"/>
    </location>
</feature>
<accession>A0A9P7DZL8</accession>
<dbReference type="Gene3D" id="3.30.710.10">
    <property type="entry name" value="Potassium Channel Kv1.1, Chain A"/>
    <property type="match status" value="1"/>
</dbReference>
<proteinExistence type="predicted"/>
<protein>
    <recommendedName>
        <fullName evidence="4">BTB domain-containing protein</fullName>
    </recommendedName>
</protein>
<evidence type="ECO:0000313" key="3">
    <source>
        <dbReference type="Proteomes" id="UP000719766"/>
    </source>
</evidence>
<dbReference type="OrthoDB" id="3363734at2759"/>
<gene>
    <name evidence="2" type="ORF">HD556DRAFT_1303143</name>
</gene>
<dbReference type="GeneID" id="64593346"/>
<dbReference type="AlphaFoldDB" id="A0A9P7DZL8"/>
<dbReference type="Proteomes" id="UP000719766">
    <property type="component" value="Unassembled WGS sequence"/>
</dbReference>
<sequence>MNHTADNSWRMKNQTLLGRENVLEKHEGKQDWVKLKEVRRSSTTTLLRLPLTPFMIIPSRPQHPSSSQTTELALHHFSLSSAPVSPQITPQKGHKLSVSRPMIWLTRNTSSSSNASPHGVVAAPVRISEPRFDSSLDIFNVKRSGPLGSGAMVVRTPQEALSGTSALFGDEVNGSQRGSAFEAPSEEAMDLPPLSGGPPPVPSKASLESSISTISTSTHSSSSSLPAKDASIPPCPTRPPPPAPTTSSMILRPVIKAKTSPSLVEALPPVPPLPVNVSTTPPQPPFEPILLSPIPSSAIDPSKIIVTIETSSATHRTTLGTLISRPSYLSNYVTSLLPRKSVAASLYSNASDISELPHNSFNAMFHDHLASSGAISQSAMNIHVFLDRPSAPYAHILSYLRTPPFVSEHPAIIPRAIQLASSSRARLVALLELRDEANYLGLDELFKLCNDEICNRKVVNLAKWAVHLLAPAENRRKRHLRLVNVTWAEHRTEQIPRTPDKLQSLLGYDMRDD</sequence>
<evidence type="ECO:0008006" key="4">
    <source>
        <dbReference type="Google" id="ProtNLM"/>
    </source>
</evidence>
<evidence type="ECO:0000256" key="1">
    <source>
        <dbReference type="SAM" id="MobiDB-lite"/>
    </source>
</evidence>
<reference evidence="2" key="1">
    <citation type="journal article" date="2020" name="New Phytol.">
        <title>Comparative genomics reveals dynamic genome evolution in host specialist ectomycorrhizal fungi.</title>
        <authorList>
            <person name="Lofgren L.A."/>
            <person name="Nguyen N.H."/>
            <person name="Vilgalys R."/>
            <person name="Ruytinx J."/>
            <person name="Liao H.L."/>
            <person name="Branco S."/>
            <person name="Kuo A."/>
            <person name="LaButti K."/>
            <person name="Lipzen A."/>
            <person name="Andreopoulos W."/>
            <person name="Pangilinan J."/>
            <person name="Riley R."/>
            <person name="Hundley H."/>
            <person name="Na H."/>
            <person name="Barry K."/>
            <person name="Grigoriev I.V."/>
            <person name="Stajich J.E."/>
            <person name="Kennedy P.G."/>
        </authorList>
    </citation>
    <scope>NUCLEOTIDE SEQUENCE</scope>
    <source>
        <strain evidence="2">S12</strain>
    </source>
</reference>
<organism evidence="2 3">
    <name type="scientific">Suillus plorans</name>
    <dbReference type="NCBI Taxonomy" id="116603"/>
    <lineage>
        <taxon>Eukaryota</taxon>
        <taxon>Fungi</taxon>
        <taxon>Dikarya</taxon>
        <taxon>Basidiomycota</taxon>
        <taxon>Agaricomycotina</taxon>
        <taxon>Agaricomycetes</taxon>
        <taxon>Agaricomycetidae</taxon>
        <taxon>Boletales</taxon>
        <taxon>Suillineae</taxon>
        <taxon>Suillaceae</taxon>
        <taxon>Suillus</taxon>
    </lineage>
</organism>
<feature type="compositionally biased region" description="Pro residues" evidence="1">
    <location>
        <begin position="233"/>
        <end position="244"/>
    </location>
</feature>
<dbReference type="EMBL" id="JABBWE010000002">
    <property type="protein sequence ID" value="KAG1806747.1"/>
    <property type="molecule type" value="Genomic_DNA"/>
</dbReference>
<dbReference type="SUPFAM" id="SSF54695">
    <property type="entry name" value="POZ domain"/>
    <property type="match status" value="1"/>
</dbReference>
<keyword evidence="3" id="KW-1185">Reference proteome</keyword>
<dbReference type="RefSeq" id="XP_041167218.1">
    <property type="nucleotide sequence ID" value="XM_041299582.1"/>
</dbReference>
<comment type="caution">
    <text evidence="2">The sequence shown here is derived from an EMBL/GenBank/DDBJ whole genome shotgun (WGS) entry which is preliminary data.</text>
</comment>
<name>A0A9P7DZL8_9AGAM</name>